<comment type="caution">
    <text evidence="1">The sequence shown here is derived from an EMBL/GenBank/DDBJ whole genome shotgun (WGS) entry which is preliminary data.</text>
</comment>
<organism evidence="1 2">
    <name type="scientific">Eruca vesicaria subsp. sativa</name>
    <name type="common">Garden rocket</name>
    <name type="synonym">Eruca sativa</name>
    <dbReference type="NCBI Taxonomy" id="29727"/>
    <lineage>
        <taxon>Eukaryota</taxon>
        <taxon>Viridiplantae</taxon>
        <taxon>Streptophyta</taxon>
        <taxon>Embryophyta</taxon>
        <taxon>Tracheophyta</taxon>
        <taxon>Spermatophyta</taxon>
        <taxon>Magnoliopsida</taxon>
        <taxon>eudicotyledons</taxon>
        <taxon>Gunneridae</taxon>
        <taxon>Pentapetalae</taxon>
        <taxon>rosids</taxon>
        <taxon>malvids</taxon>
        <taxon>Brassicales</taxon>
        <taxon>Brassicaceae</taxon>
        <taxon>Brassiceae</taxon>
        <taxon>Eruca</taxon>
    </lineage>
</organism>
<dbReference type="AlphaFoldDB" id="A0ABC8IZ68"/>
<dbReference type="EMBL" id="CAKOAT010049155">
    <property type="protein sequence ID" value="CAH8294501.1"/>
    <property type="molecule type" value="Genomic_DNA"/>
</dbReference>
<evidence type="ECO:0000313" key="1">
    <source>
        <dbReference type="EMBL" id="CAH8294501.1"/>
    </source>
</evidence>
<sequence length="94" mass="10247">MCPLAMGYSSNGGAASSGFTARMWSDGSRWQSAFWGHGGDRFQSRSLWVHCKCGGDAVFAASVIACHMVCFPEMSPDCFEWQGFVFVGFGWTSI</sequence>
<keyword evidence="2" id="KW-1185">Reference proteome</keyword>
<gene>
    <name evidence="1" type="ORF">ERUC_LOCUS1760</name>
</gene>
<evidence type="ECO:0000313" key="2">
    <source>
        <dbReference type="Proteomes" id="UP001642260"/>
    </source>
</evidence>
<reference evidence="1 2" key="1">
    <citation type="submission" date="2022-03" db="EMBL/GenBank/DDBJ databases">
        <authorList>
            <person name="Macdonald S."/>
            <person name="Ahmed S."/>
            <person name="Newling K."/>
        </authorList>
    </citation>
    <scope>NUCLEOTIDE SEQUENCE [LARGE SCALE GENOMIC DNA]</scope>
</reference>
<name>A0ABC8IZ68_ERUVS</name>
<dbReference type="Proteomes" id="UP001642260">
    <property type="component" value="Unassembled WGS sequence"/>
</dbReference>
<proteinExistence type="predicted"/>
<protein>
    <submittedName>
        <fullName evidence="1">Uncharacterized protein</fullName>
    </submittedName>
</protein>
<accession>A0ABC8IZ68</accession>